<dbReference type="GO" id="GO:0046872">
    <property type="term" value="F:metal ion binding"/>
    <property type="evidence" value="ECO:0007669"/>
    <property type="project" value="UniProtKB-KW"/>
</dbReference>
<keyword evidence="4" id="KW-0472">Membrane</keyword>
<dbReference type="OrthoDB" id="9805159at2"/>
<dbReference type="SMART" id="SM00642">
    <property type="entry name" value="Aamy"/>
    <property type="match status" value="1"/>
</dbReference>
<dbReference type="SUPFAM" id="SSF51011">
    <property type="entry name" value="Glycosyl hydrolase domain"/>
    <property type="match status" value="1"/>
</dbReference>
<evidence type="ECO:0000256" key="5">
    <source>
        <dbReference type="SAM" id="SignalP"/>
    </source>
</evidence>
<dbReference type="Gene3D" id="2.60.40.1180">
    <property type="entry name" value="Golgi alpha-mannosidase II"/>
    <property type="match status" value="1"/>
</dbReference>
<dbReference type="InterPro" id="IPR006047">
    <property type="entry name" value="GH13_cat_dom"/>
</dbReference>
<keyword evidence="7" id="KW-0456">Lyase</keyword>
<dbReference type="Pfam" id="PF22026">
    <property type="entry name" value="Alpha-amylase_C_2"/>
    <property type="match status" value="1"/>
</dbReference>
<evidence type="ECO:0000256" key="1">
    <source>
        <dbReference type="ARBA" id="ARBA00001913"/>
    </source>
</evidence>
<feature type="chain" id="PRO_5022703221" evidence="5">
    <location>
        <begin position="25"/>
        <end position="452"/>
    </location>
</feature>
<dbReference type="PANTHER" id="PTHR10357">
    <property type="entry name" value="ALPHA-AMYLASE FAMILY MEMBER"/>
    <property type="match status" value="1"/>
</dbReference>
<name>A0A5C6VYY1_9BACI</name>
<accession>A0A5C6VYY1</accession>
<dbReference type="Proteomes" id="UP000321363">
    <property type="component" value="Unassembled WGS sequence"/>
</dbReference>
<feature type="domain" description="Glycosyl hydrolase family 13 catalytic" evidence="6">
    <location>
        <begin position="39"/>
        <end position="329"/>
    </location>
</feature>
<feature type="transmembrane region" description="Helical" evidence="4">
    <location>
        <begin position="425"/>
        <end position="445"/>
    </location>
</feature>
<dbReference type="InterPro" id="IPR013780">
    <property type="entry name" value="Glyco_hydro_b"/>
</dbReference>
<comment type="caution">
    <text evidence="7">The sequence shown here is derived from an EMBL/GenBank/DDBJ whole genome shotgun (WGS) entry which is preliminary data.</text>
</comment>
<keyword evidence="4" id="KW-1133">Transmembrane helix</keyword>
<dbReference type="GO" id="GO:0016829">
    <property type="term" value="F:lyase activity"/>
    <property type="evidence" value="ECO:0007669"/>
    <property type="project" value="UniProtKB-KW"/>
</dbReference>
<evidence type="ECO:0000313" key="7">
    <source>
        <dbReference type="EMBL" id="TXC90791.1"/>
    </source>
</evidence>
<dbReference type="RefSeq" id="WP_146948994.1">
    <property type="nucleotide sequence ID" value="NZ_VOQF01000006.1"/>
</dbReference>
<evidence type="ECO:0000313" key="8">
    <source>
        <dbReference type="Proteomes" id="UP000321363"/>
    </source>
</evidence>
<evidence type="ECO:0000259" key="6">
    <source>
        <dbReference type="SMART" id="SM00642"/>
    </source>
</evidence>
<dbReference type="InterPro" id="IPR017853">
    <property type="entry name" value="GH"/>
</dbReference>
<gene>
    <name evidence="7" type="ORF">FS935_12855</name>
</gene>
<dbReference type="GO" id="GO:0005975">
    <property type="term" value="P:carbohydrate metabolic process"/>
    <property type="evidence" value="ECO:0007669"/>
    <property type="project" value="InterPro"/>
</dbReference>
<organism evidence="7 8">
    <name type="scientific">Metabacillus litoralis</name>
    <dbReference type="NCBI Taxonomy" id="152268"/>
    <lineage>
        <taxon>Bacteria</taxon>
        <taxon>Bacillati</taxon>
        <taxon>Bacillota</taxon>
        <taxon>Bacilli</taxon>
        <taxon>Bacillales</taxon>
        <taxon>Bacillaceae</taxon>
        <taxon>Metabacillus</taxon>
    </lineage>
</organism>
<dbReference type="SUPFAM" id="SSF51445">
    <property type="entry name" value="(Trans)glycosidases"/>
    <property type="match status" value="1"/>
</dbReference>
<evidence type="ECO:0000256" key="2">
    <source>
        <dbReference type="ARBA" id="ARBA00022723"/>
    </source>
</evidence>
<comment type="cofactor">
    <cofactor evidence="1">
        <name>Ca(2+)</name>
        <dbReference type="ChEBI" id="CHEBI:29108"/>
    </cofactor>
</comment>
<keyword evidence="2" id="KW-0479">Metal-binding</keyword>
<dbReference type="AlphaFoldDB" id="A0A5C6VYY1"/>
<keyword evidence="3 5" id="KW-0732">Signal</keyword>
<proteinExistence type="predicted"/>
<dbReference type="Gene3D" id="3.20.20.80">
    <property type="entry name" value="Glycosidases"/>
    <property type="match status" value="1"/>
</dbReference>
<dbReference type="InterPro" id="IPR054174">
    <property type="entry name" value="Alpha-amylase-like_C"/>
</dbReference>
<feature type="signal peptide" evidence="5">
    <location>
        <begin position="1"/>
        <end position="24"/>
    </location>
</feature>
<dbReference type="EMBL" id="VOQF01000006">
    <property type="protein sequence ID" value="TXC90791.1"/>
    <property type="molecule type" value="Genomic_DNA"/>
</dbReference>
<dbReference type="Pfam" id="PF00128">
    <property type="entry name" value="Alpha-amylase"/>
    <property type="match status" value="2"/>
</dbReference>
<keyword evidence="4" id="KW-0812">Transmembrane</keyword>
<dbReference type="PANTHER" id="PTHR10357:SF215">
    <property type="entry name" value="ALPHA-AMYLASE 1"/>
    <property type="match status" value="1"/>
</dbReference>
<evidence type="ECO:0000256" key="4">
    <source>
        <dbReference type="SAM" id="Phobius"/>
    </source>
</evidence>
<protein>
    <submittedName>
        <fullName evidence="7">Alpha-amlyase</fullName>
    </submittedName>
</protein>
<reference evidence="7 8" key="1">
    <citation type="journal article" date="2005" name="Int. J. Syst. Evol. Microbiol.">
        <title>Bacillus litoralis sp. nov., isolated from a tidal flat of the Yellow Sea in Korea.</title>
        <authorList>
            <person name="Yoon J.H."/>
            <person name="Oh T.K."/>
        </authorList>
    </citation>
    <scope>NUCLEOTIDE SEQUENCE [LARGE SCALE GENOMIC DNA]</scope>
    <source>
        <strain evidence="7 8">SW-211</strain>
    </source>
</reference>
<sequence length="452" mass="51273">MYKNVIKLLAISFLLFNTSIHVNAEETLEEAWQNELVYFIEVDRFNNGDPQNDGAEFNPEDPLAYHGGDFEGIVRKLEYIKEMGFSTIVLSSIFLQEGNNIAQNIDEHYGTKEELQNLVSQSHKLDINVLLELDLNTGSSFTAEDKAKLIDSGASWITDVDIDGYFINYPDVISADFWKVFNEALVDKYLVGTLQEYDVTKVNRYIEAGFDSILNAPFQEAASLAFANVDNNTEPASSIVEEAPENLTNFLDSHNTVRFTRYSIENNQHPGNRFKIAYSYMYTLPGTPFVYYGSEIAVDGGEPPLNRPLMNFQSDEELIDYMGKLAKVRTNFPPLTKGDYQLLYEKGGMIIFKRTYQEDSVIVAINNSSKTQKVIIPANEIAEDKKLQGLLTGDVFQEENGNYEFIIDRELAEVYEIKEKTGLNIPFISVFIIVPTLFIGFLILAKRRGQKK</sequence>
<evidence type="ECO:0000256" key="3">
    <source>
        <dbReference type="ARBA" id="ARBA00022729"/>
    </source>
</evidence>
<keyword evidence="8" id="KW-1185">Reference proteome</keyword>